<dbReference type="PANTHER" id="PTHR46112:SF3">
    <property type="entry name" value="AMINOPEPTIDASE YPDF"/>
    <property type="match status" value="1"/>
</dbReference>
<evidence type="ECO:0000259" key="1">
    <source>
        <dbReference type="Pfam" id="PF00557"/>
    </source>
</evidence>
<dbReference type="Gene3D" id="3.90.230.10">
    <property type="entry name" value="Creatinase/methionine aminopeptidase superfamily"/>
    <property type="match status" value="1"/>
</dbReference>
<protein>
    <submittedName>
        <fullName evidence="2">Peptidase M24</fullName>
    </submittedName>
</protein>
<dbReference type="PANTHER" id="PTHR46112">
    <property type="entry name" value="AMINOPEPTIDASE"/>
    <property type="match status" value="1"/>
</dbReference>
<dbReference type="Pfam" id="PF00557">
    <property type="entry name" value="Peptidase_M24"/>
    <property type="match status" value="1"/>
</dbReference>
<dbReference type="InterPro" id="IPR036005">
    <property type="entry name" value="Creatinase/aminopeptidase-like"/>
</dbReference>
<reference evidence="3" key="1">
    <citation type="journal article" date="2022" name="Int. J. Syst. Evol. Microbiol.">
        <title>Anaeromyxobacter oryzae sp. nov., Anaeromyxobacter diazotrophicus sp. nov. and Anaeromyxobacter paludicola sp. nov., isolated from paddy soils.</title>
        <authorList>
            <person name="Itoh H."/>
            <person name="Xu Z."/>
            <person name="Mise K."/>
            <person name="Masuda Y."/>
            <person name="Ushijima N."/>
            <person name="Hayakawa C."/>
            <person name="Shiratori Y."/>
            <person name="Senoo K."/>
        </authorList>
    </citation>
    <scope>NUCLEOTIDE SEQUENCE [LARGE SCALE GENOMIC DNA]</scope>
    <source>
        <strain evidence="3">Red630</strain>
    </source>
</reference>
<organism evidence="2 3">
    <name type="scientific">Anaeromyxobacter paludicola</name>
    <dbReference type="NCBI Taxonomy" id="2918171"/>
    <lineage>
        <taxon>Bacteria</taxon>
        <taxon>Pseudomonadati</taxon>
        <taxon>Myxococcota</taxon>
        <taxon>Myxococcia</taxon>
        <taxon>Myxococcales</taxon>
        <taxon>Cystobacterineae</taxon>
        <taxon>Anaeromyxobacteraceae</taxon>
        <taxon>Anaeromyxobacter</taxon>
    </lineage>
</organism>
<name>A0ABM7XDG3_9BACT</name>
<keyword evidence="3" id="KW-1185">Reference proteome</keyword>
<proteinExistence type="predicted"/>
<gene>
    <name evidence="2" type="ORF">AMPC_29700</name>
</gene>
<dbReference type="Proteomes" id="UP001162734">
    <property type="component" value="Chromosome"/>
</dbReference>
<dbReference type="RefSeq" id="WP_248342258.1">
    <property type="nucleotide sequence ID" value="NZ_AP025592.1"/>
</dbReference>
<dbReference type="SUPFAM" id="SSF55920">
    <property type="entry name" value="Creatinase/aminopeptidase"/>
    <property type="match status" value="1"/>
</dbReference>
<sequence length="396" mass="43675">MDIAALQKTLREERLDGWLLYDFHGQNPTARDALGLGGHMLTRRWFYLVPVEGPPRLLVHAIELGSFPKDVPGERLAYTSWQSLRAGLERLVGALPPRPQVAMEYCPLATIPYLSRVDAGTLELIRALGVSVVSSAELVQRFLCRWSPHQLASHVRALRAIDDAKDAAFEQIGLAQKAGREITETAVQRFLMQEFARARLQTDHAPIVAVNGHAGDPHYEPSETRPTPIRKGDLVLIDLWAKGEKPDDAYADITWVAFCGDRPPEKLQEIFSVTAGARDAGLAALREAWAAKKVLQGCEVDRVVRDHIAARGYGDRFLHRTGHSIGASNVHGDGANLDDLETHDTRLLIEGLAFSIEPGIYLPEQGLGVRSEIDVVMTGDGPQVFSKVQEEVVRIS</sequence>
<evidence type="ECO:0000313" key="2">
    <source>
        <dbReference type="EMBL" id="BDG09857.1"/>
    </source>
</evidence>
<evidence type="ECO:0000313" key="3">
    <source>
        <dbReference type="Proteomes" id="UP001162734"/>
    </source>
</evidence>
<feature type="domain" description="Peptidase M24" evidence="1">
    <location>
        <begin position="158"/>
        <end position="378"/>
    </location>
</feature>
<dbReference type="InterPro" id="IPR000994">
    <property type="entry name" value="Pept_M24"/>
</dbReference>
<dbReference type="EMBL" id="AP025592">
    <property type="protein sequence ID" value="BDG09857.1"/>
    <property type="molecule type" value="Genomic_DNA"/>
</dbReference>
<dbReference type="InterPro" id="IPR050659">
    <property type="entry name" value="Peptidase_M24B"/>
</dbReference>
<accession>A0ABM7XDG3</accession>